<dbReference type="InterPro" id="IPR036397">
    <property type="entry name" value="RNaseH_sf"/>
</dbReference>
<evidence type="ECO:0000313" key="1">
    <source>
        <dbReference type="EMBL" id="SPC74149.1"/>
    </source>
</evidence>
<dbReference type="AlphaFoldDB" id="A0A2N9EHU3"/>
<sequence length="214" mass="24140">MVKTFGAKFGQDKIPPTAFWGGWGKRSNKRQILFPSKRKCNEEERDWSQALTDEDLVAIDAAVESATTSLNNKRRSSSSSSPYVEIQNDAVESDAIIIRRRRLQRSLVSTSSSNPDVEIRNDAVESDPFRSRRRRLPRSIVALQNPNPVLSRCKAEAMRLPVMKFGGHILYSKTAIEVEQAAKGILTMIESKRDSGQFVLGLDIEWKASFRRGQ</sequence>
<name>A0A2N9EHU3_FAGSY</name>
<protein>
    <recommendedName>
        <fullName evidence="2">3'-5' exonuclease domain-containing protein</fullName>
    </recommendedName>
</protein>
<dbReference type="EMBL" id="OIVN01000094">
    <property type="protein sequence ID" value="SPC74149.1"/>
    <property type="molecule type" value="Genomic_DNA"/>
</dbReference>
<organism evidence="1">
    <name type="scientific">Fagus sylvatica</name>
    <name type="common">Beechnut</name>
    <dbReference type="NCBI Taxonomy" id="28930"/>
    <lineage>
        <taxon>Eukaryota</taxon>
        <taxon>Viridiplantae</taxon>
        <taxon>Streptophyta</taxon>
        <taxon>Embryophyta</taxon>
        <taxon>Tracheophyta</taxon>
        <taxon>Spermatophyta</taxon>
        <taxon>Magnoliopsida</taxon>
        <taxon>eudicotyledons</taxon>
        <taxon>Gunneridae</taxon>
        <taxon>Pentapetalae</taxon>
        <taxon>rosids</taxon>
        <taxon>fabids</taxon>
        <taxon>Fagales</taxon>
        <taxon>Fagaceae</taxon>
        <taxon>Fagus</taxon>
    </lineage>
</organism>
<evidence type="ECO:0008006" key="2">
    <source>
        <dbReference type="Google" id="ProtNLM"/>
    </source>
</evidence>
<proteinExistence type="predicted"/>
<dbReference type="Gene3D" id="3.30.420.10">
    <property type="entry name" value="Ribonuclease H-like superfamily/Ribonuclease H"/>
    <property type="match status" value="1"/>
</dbReference>
<dbReference type="GO" id="GO:0003676">
    <property type="term" value="F:nucleic acid binding"/>
    <property type="evidence" value="ECO:0007669"/>
    <property type="project" value="InterPro"/>
</dbReference>
<reference evidence="1" key="1">
    <citation type="submission" date="2018-02" db="EMBL/GenBank/DDBJ databases">
        <authorList>
            <person name="Cohen D.B."/>
            <person name="Kent A.D."/>
        </authorList>
    </citation>
    <scope>NUCLEOTIDE SEQUENCE</scope>
</reference>
<accession>A0A2N9EHU3</accession>
<gene>
    <name evidence="1" type="ORF">FSB_LOCUS2031</name>
</gene>